<dbReference type="Proteomes" id="UP000078551">
    <property type="component" value="Plasmid pRphaN771a"/>
</dbReference>
<dbReference type="PROSITE" id="PS51257">
    <property type="entry name" value="PROKAR_LIPOPROTEIN"/>
    <property type="match status" value="1"/>
</dbReference>
<dbReference type="RefSeq" id="WP_064815746.1">
    <property type="nucleotide sequence ID" value="NZ_CP013569.1"/>
</dbReference>
<keyword evidence="2" id="KW-0614">Plasmid</keyword>
<keyword evidence="1" id="KW-0812">Transmembrane</keyword>
<feature type="transmembrane region" description="Helical" evidence="1">
    <location>
        <begin position="7"/>
        <end position="26"/>
    </location>
</feature>
<evidence type="ECO:0000256" key="1">
    <source>
        <dbReference type="SAM" id="Phobius"/>
    </source>
</evidence>
<name>A0ABN4QU32_9HYPH</name>
<sequence>MSFLRNSVVQVGSWIVLIGCGLWIYYEPGFEPAIGLVAGIVGIASNHAPIFGSKTRILTPEEKIALRDKWRPTFKDFFLHAARDKYRTDVIVHEVARVDDYPNTDEKEKGISSWFRVGFMGTYDRGVLLGLRWTYVNKEANGWKEYTSAPPETAIKVMLLGAVPYEAIESFNPDGDEYYNKPHLYCHFDFGGEPYERLYYGEQKQLFEDAPYYFTEIAEFTKPGLFERLKWRFTKR</sequence>
<keyword evidence="1" id="KW-0472">Membrane</keyword>
<reference evidence="2 3" key="1">
    <citation type="submission" date="2015-11" db="EMBL/GenBank/DDBJ databases">
        <title>The limits of bacterial species coexistence and the symbiotic plasmid transference in sympatric Rhizobium populations.</title>
        <authorList>
            <person name="Perez-Carrascal O.M."/>
            <person name="VanInsberghe D."/>
            <person name="Juarez S."/>
            <person name="Polz M.F."/>
            <person name="Vinuesa P."/>
            <person name="Gonzalez V."/>
        </authorList>
    </citation>
    <scope>NUCLEOTIDE SEQUENCE [LARGE SCALE GENOMIC DNA]</scope>
    <source>
        <strain evidence="2 3">N771</strain>
        <plasmid evidence="2 3">pRphaN771a</plasmid>
    </source>
</reference>
<proteinExistence type="predicted"/>
<evidence type="ECO:0000313" key="2">
    <source>
        <dbReference type="EMBL" id="ANL87064.1"/>
    </source>
</evidence>
<evidence type="ECO:0000313" key="3">
    <source>
        <dbReference type="Proteomes" id="UP000078551"/>
    </source>
</evidence>
<keyword evidence="3" id="KW-1185">Reference proteome</keyword>
<geneLocation type="plasmid" evidence="2 3">
    <name>pRphaN771a</name>
</geneLocation>
<keyword evidence="1" id="KW-1133">Transmembrane helix</keyword>
<dbReference type="EMBL" id="CP013569">
    <property type="protein sequence ID" value="ANL87064.1"/>
    <property type="molecule type" value="Genomic_DNA"/>
</dbReference>
<gene>
    <name evidence="2" type="ORF">AMC81_PA00041</name>
</gene>
<organism evidence="2 3">
    <name type="scientific">Rhizobium phaseoli</name>
    <dbReference type="NCBI Taxonomy" id="396"/>
    <lineage>
        <taxon>Bacteria</taxon>
        <taxon>Pseudomonadati</taxon>
        <taxon>Pseudomonadota</taxon>
        <taxon>Alphaproteobacteria</taxon>
        <taxon>Hyphomicrobiales</taxon>
        <taxon>Rhizobiaceae</taxon>
        <taxon>Rhizobium/Agrobacterium group</taxon>
        <taxon>Rhizobium</taxon>
    </lineage>
</organism>
<protein>
    <submittedName>
        <fullName evidence="2">Uncharacterized protein</fullName>
    </submittedName>
</protein>
<accession>A0ABN4QU32</accession>